<evidence type="ECO:0000313" key="3">
    <source>
        <dbReference type="Proteomes" id="UP000014523"/>
    </source>
</evidence>
<protein>
    <recommendedName>
        <fullName evidence="4">Lipoprotein</fullName>
    </recommendedName>
</protein>
<feature type="chain" id="PRO_5032715526" description="Lipoprotein" evidence="1">
    <location>
        <begin position="27"/>
        <end position="158"/>
    </location>
</feature>
<name>A0A829HCH8_9GAMM</name>
<dbReference type="RefSeq" id="WP_016660528.1">
    <property type="nucleotide sequence ID" value="NZ_ASQH01000018.1"/>
</dbReference>
<gene>
    <name evidence="2" type="ORF">F957_03334</name>
</gene>
<evidence type="ECO:0008006" key="4">
    <source>
        <dbReference type="Google" id="ProtNLM"/>
    </source>
</evidence>
<keyword evidence="1" id="KW-0732">Signal</keyword>
<sequence>MSKFTKSVFKFSLLFSILLSSGCVRMMLPTSESQLIQQSVGGGYSTELNMDYIQVYANLKRAYDKCVAYKSPVPNDMSYIAVDGQLERDKHQATIEAKANYGTYVSKVNLKEIPEGKTLLTLYLSKSKLLTGNKNAELSQKRFEQEQLRALGNDPKCN</sequence>
<evidence type="ECO:0000256" key="1">
    <source>
        <dbReference type="SAM" id="SignalP"/>
    </source>
</evidence>
<proteinExistence type="predicted"/>
<accession>A0A829HCH8</accession>
<dbReference type="AlphaFoldDB" id="A0A829HCH8"/>
<comment type="caution">
    <text evidence="2">The sequence shown here is derived from an EMBL/GenBank/DDBJ whole genome shotgun (WGS) entry which is preliminary data.</text>
</comment>
<dbReference type="EMBL" id="ATGG01000028">
    <property type="protein sequence ID" value="EPF74730.1"/>
    <property type="molecule type" value="Genomic_DNA"/>
</dbReference>
<dbReference type="Proteomes" id="UP000014523">
    <property type="component" value="Unassembled WGS sequence"/>
</dbReference>
<dbReference type="PROSITE" id="PS51257">
    <property type="entry name" value="PROKAR_LIPOPROTEIN"/>
    <property type="match status" value="1"/>
</dbReference>
<keyword evidence="3" id="KW-1185">Reference proteome</keyword>
<reference evidence="2 3" key="1">
    <citation type="submission" date="2013-06" db="EMBL/GenBank/DDBJ databases">
        <title>The Genome Sequence of Acinetobacter gyllenbergii CIP 110306.</title>
        <authorList>
            <consortium name="The Broad Institute Genome Sequencing Platform"/>
            <consortium name="The Broad Institute Genome Sequencing Center for Infectious Disease"/>
            <person name="Cerqueira G."/>
            <person name="Feldgarden M."/>
            <person name="Courvalin P."/>
            <person name="Perichon B."/>
            <person name="Grillot-Courvalin C."/>
            <person name="Clermont D."/>
            <person name="Rocha E."/>
            <person name="Yoon E.-J."/>
            <person name="Nemec A."/>
            <person name="Young S.K."/>
            <person name="Zeng Q."/>
            <person name="Gargeya S."/>
            <person name="Fitzgerald M."/>
            <person name="Abouelleil A."/>
            <person name="Alvarado L."/>
            <person name="Berlin A.M."/>
            <person name="Chapman S.B."/>
            <person name="Dewar J."/>
            <person name="Goldberg J."/>
            <person name="Griggs A."/>
            <person name="Gujja S."/>
            <person name="Hansen M."/>
            <person name="Howarth C."/>
            <person name="Imamovic A."/>
            <person name="Larimer J."/>
            <person name="McCowan C."/>
            <person name="Murphy C."/>
            <person name="Pearson M."/>
            <person name="Priest M."/>
            <person name="Roberts A."/>
            <person name="Saif S."/>
            <person name="Shea T."/>
            <person name="Sykes S."/>
            <person name="Wortman J."/>
            <person name="Nusbaum C."/>
            <person name="Birren B."/>
        </authorList>
    </citation>
    <scope>NUCLEOTIDE SEQUENCE [LARGE SCALE GENOMIC DNA]</scope>
    <source>
        <strain evidence="2 3">CIP 110306</strain>
    </source>
</reference>
<feature type="signal peptide" evidence="1">
    <location>
        <begin position="1"/>
        <end position="26"/>
    </location>
</feature>
<evidence type="ECO:0000313" key="2">
    <source>
        <dbReference type="EMBL" id="EPF74730.1"/>
    </source>
</evidence>
<organism evidence="2 3">
    <name type="scientific">Acinetobacter gyllenbergii CIP 110306 = MTCC 11365</name>
    <dbReference type="NCBI Taxonomy" id="1217657"/>
    <lineage>
        <taxon>Bacteria</taxon>
        <taxon>Pseudomonadati</taxon>
        <taxon>Pseudomonadota</taxon>
        <taxon>Gammaproteobacteria</taxon>
        <taxon>Moraxellales</taxon>
        <taxon>Moraxellaceae</taxon>
        <taxon>Acinetobacter</taxon>
    </lineage>
</organism>